<dbReference type="GO" id="GO:0001653">
    <property type="term" value="F:peptide receptor activity"/>
    <property type="evidence" value="ECO:0007669"/>
    <property type="project" value="TreeGrafter"/>
</dbReference>
<reference evidence="17 18" key="1">
    <citation type="submission" date="2014-11" db="EMBL/GenBank/DDBJ databases">
        <title>Genetic blueprint of the zoonotic pathogen Toxocara canis.</title>
        <authorList>
            <person name="Zhu X.-Q."/>
            <person name="Korhonen P.K."/>
            <person name="Cai H."/>
            <person name="Young N.D."/>
            <person name="Nejsum P."/>
            <person name="von Samson-Himmelstjerna G."/>
            <person name="Boag P.R."/>
            <person name="Tan P."/>
            <person name="Li Q."/>
            <person name="Min J."/>
            <person name="Yang Y."/>
            <person name="Wang X."/>
            <person name="Fang X."/>
            <person name="Hall R.S."/>
            <person name="Hofmann A."/>
            <person name="Sternberg P.W."/>
            <person name="Jex A.R."/>
            <person name="Gasser R.B."/>
        </authorList>
    </citation>
    <scope>NUCLEOTIDE SEQUENCE [LARGE SCALE GENOMIC DNA]</scope>
    <source>
        <strain evidence="17">PN_DK_2014</strain>
    </source>
</reference>
<evidence type="ECO:0000256" key="12">
    <source>
        <dbReference type="ARBA" id="ARBA00023239"/>
    </source>
</evidence>
<dbReference type="GO" id="GO:0005524">
    <property type="term" value="F:ATP binding"/>
    <property type="evidence" value="ECO:0007669"/>
    <property type="project" value="InterPro"/>
</dbReference>
<gene>
    <name evidence="17" type="primary">Gyc32E</name>
    <name evidence="17" type="ORF">Tcan_09466</name>
</gene>
<keyword evidence="11" id="KW-0325">Glycoprotein</keyword>
<feature type="domain" description="Guanylate cyclase" evidence="16">
    <location>
        <begin position="483"/>
        <end position="613"/>
    </location>
</feature>
<dbReference type="InterPro" id="IPR050401">
    <property type="entry name" value="Cyclic_nucleotide_synthase"/>
</dbReference>
<organism evidence="17 18">
    <name type="scientific">Toxocara canis</name>
    <name type="common">Canine roundworm</name>
    <dbReference type="NCBI Taxonomy" id="6265"/>
    <lineage>
        <taxon>Eukaryota</taxon>
        <taxon>Metazoa</taxon>
        <taxon>Ecdysozoa</taxon>
        <taxon>Nematoda</taxon>
        <taxon>Chromadorea</taxon>
        <taxon>Rhabditida</taxon>
        <taxon>Spirurina</taxon>
        <taxon>Ascaridomorpha</taxon>
        <taxon>Ascaridoidea</taxon>
        <taxon>Toxocaridae</taxon>
        <taxon>Toxocara</taxon>
    </lineage>
</organism>
<comment type="subcellular location">
    <subcellularLocation>
        <location evidence="3">Cell membrane</location>
    </subcellularLocation>
    <subcellularLocation>
        <location evidence="2">Membrane</location>
        <topology evidence="2">Single-pass membrane protein</topology>
    </subcellularLocation>
</comment>
<dbReference type="InterPro" id="IPR001054">
    <property type="entry name" value="A/G_cyclase"/>
</dbReference>
<keyword evidence="10 14" id="KW-0472">Membrane</keyword>
<dbReference type="InterPro" id="IPR001245">
    <property type="entry name" value="Ser-Thr/Tyr_kinase_cat_dom"/>
</dbReference>
<dbReference type="SUPFAM" id="SSF56112">
    <property type="entry name" value="Protein kinase-like (PK-like)"/>
    <property type="match status" value="1"/>
</dbReference>
<dbReference type="AlphaFoldDB" id="A0A0B2VLD6"/>
<evidence type="ECO:0000256" key="2">
    <source>
        <dbReference type="ARBA" id="ARBA00004167"/>
    </source>
</evidence>
<evidence type="ECO:0000259" key="15">
    <source>
        <dbReference type="PROSITE" id="PS50011"/>
    </source>
</evidence>
<dbReference type="FunFam" id="3.30.70.1230:FF:000050">
    <property type="entry name" value="Guanylate cyclase"/>
    <property type="match status" value="1"/>
</dbReference>
<dbReference type="EMBL" id="JPKZ01001450">
    <property type="protein sequence ID" value="KHN81830.1"/>
    <property type="molecule type" value="Genomic_DNA"/>
</dbReference>
<evidence type="ECO:0000256" key="8">
    <source>
        <dbReference type="ARBA" id="ARBA00022741"/>
    </source>
</evidence>
<comment type="catalytic activity">
    <reaction evidence="1">
        <text>GTP = 3',5'-cyclic GMP + diphosphate</text>
        <dbReference type="Rhea" id="RHEA:13665"/>
        <dbReference type="ChEBI" id="CHEBI:33019"/>
        <dbReference type="ChEBI" id="CHEBI:37565"/>
        <dbReference type="ChEBI" id="CHEBI:57746"/>
        <dbReference type="EC" id="4.6.1.2"/>
    </reaction>
</comment>
<evidence type="ECO:0000256" key="5">
    <source>
        <dbReference type="ARBA" id="ARBA00022475"/>
    </source>
</evidence>
<evidence type="ECO:0000256" key="4">
    <source>
        <dbReference type="ARBA" id="ARBA00012202"/>
    </source>
</evidence>
<comment type="caution">
    <text evidence="17">The sequence shown here is derived from an EMBL/GenBank/DDBJ whole genome shotgun (WGS) entry which is preliminary data.</text>
</comment>
<dbReference type="PROSITE" id="PS50125">
    <property type="entry name" value="GUANYLATE_CYCLASE_2"/>
    <property type="match status" value="1"/>
</dbReference>
<evidence type="ECO:0000256" key="14">
    <source>
        <dbReference type="SAM" id="Phobius"/>
    </source>
</evidence>
<evidence type="ECO:0000256" key="9">
    <source>
        <dbReference type="ARBA" id="ARBA00022989"/>
    </source>
</evidence>
<dbReference type="InterPro" id="IPR011009">
    <property type="entry name" value="Kinase-like_dom_sf"/>
</dbReference>
<keyword evidence="6 14" id="KW-0812">Transmembrane</keyword>
<evidence type="ECO:0000256" key="13">
    <source>
        <dbReference type="ARBA" id="ARBA00023293"/>
    </source>
</evidence>
<dbReference type="Pfam" id="PF07714">
    <property type="entry name" value="PK_Tyr_Ser-Thr"/>
    <property type="match status" value="1"/>
</dbReference>
<dbReference type="GO" id="GO:0007168">
    <property type="term" value="P:receptor guanylyl cyclase signaling pathway"/>
    <property type="evidence" value="ECO:0007669"/>
    <property type="project" value="TreeGrafter"/>
</dbReference>
<feature type="domain" description="Protein kinase" evidence="15">
    <location>
        <begin position="97"/>
        <end position="408"/>
    </location>
</feature>
<dbReference type="OMA" id="NIAECIM"/>
<feature type="transmembrane region" description="Helical" evidence="14">
    <location>
        <begin position="88"/>
        <end position="111"/>
    </location>
</feature>
<evidence type="ECO:0000313" key="17">
    <source>
        <dbReference type="EMBL" id="KHN81830.1"/>
    </source>
</evidence>
<evidence type="ECO:0000256" key="1">
    <source>
        <dbReference type="ARBA" id="ARBA00001436"/>
    </source>
</evidence>
<dbReference type="PANTHER" id="PTHR11920:SF355">
    <property type="entry name" value="RECEPTOR-TYPE GUANYLATE CYCLASE GCY-10-RELATED"/>
    <property type="match status" value="1"/>
</dbReference>
<dbReference type="Pfam" id="PF00211">
    <property type="entry name" value="Guanylate_cyc"/>
    <property type="match status" value="1"/>
</dbReference>
<keyword evidence="13" id="KW-0141">cGMP biosynthesis</keyword>
<accession>A0A0B2VLD6</accession>
<evidence type="ECO:0000313" key="18">
    <source>
        <dbReference type="Proteomes" id="UP000031036"/>
    </source>
</evidence>
<dbReference type="PROSITE" id="PS50011">
    <property type="entry name" value="PROTEIN_KINASE_DOM"/>
    <property type="match status" value="1"/>
</dbReference>
<dbReference type="GO" id="GO:0035556">
    <property type="term" value="P:intracellular signal transduction"/>
    <property type="evidence" value="ECO:0007669"/>
    <property type="project" value="InterPro"/>
</dbReference>
<keyword evidence="8" id="KW-0547">Nucleotide-binding</keyword>
<evidence type="ECO:0000256" key="7">
    <source>
        <dbReference type="ARBA" id="ARBA00022729"/>
    </source>
</evidence>
<keyword evidence="18" id="KW-1185">Reference proteome</keyword>
<keyword evidence="7" id="KW-0732">Signal</keyword>
<dbReference type="EC" id="4.6.1.2" evidence="4"/>
<dbReference type="GO" id="GO:0007606">
    <property type="term" value="P:sensory perception of chemical stimulus"/>
    <property type="evidence" value="ECO:0007669"/>
    <property type="project" value="UniProtKB-ARBA"/>
</dbReference>
<dbReference type="SUPFAM" id="SSF55073">
    <property type="entry name" value="Nucleotide cyclase"/>
    <property type="match status" value="1"/>
</dbReference>
<evidence type="ECO:0000256" key="6">
    <source>
        <dbReference type="ARBA" id="ARBA00022692"/>
    </source>
</evidence>
<evidence type="ECO:0000259" key="16">
    <source>
        <dbReference type="PROSITE" id="PS50125"/>
    </source>
</evidence>
<evidence type="ECO:0000256" key="11">
    <source>
        <dbReference type="ARBA" id="ARBA00023180"/>
    </source>
</evidence>
<evidence type="ECO:0000256" key="10">
    <source>
        <dbReference type="ARBA" id="ARBA00023136"/>
    </source>
</evidence>
<dbReference type="GO" id="GO:0004016">
    <property type="term" value="F:adenylate cyclase activity"/>
    <property type="evidence" value="ECO:0007669"/>
    <property type="project" value="TreeGrafter"/>
</dbReference>
<dbReference type="GO" id="GO:0004383">
    <property type="term" value="F:guanylate cyclase activity"/>
    <property type="evidence" value="ECO:0007669"/>
    <property type="project" value="UniProtKB-EC"/>
</dbReference>
<dbReference type="CDD" id="cd07302">
    <property type="entry name" value="CHD"/>
    <property type="match status" value="1"/>
</dbReference>
<keyword evidence="9 14" id="KW-1133">Transmembrane helix</keyword>
<dbReference type="Proteomes" id="UP000031036">
    <property type="component" value="Unassembled WGS sequence"/>
</dbReference>
<proteinExistence type="predicted"/>
<dbReference type="GO" id="GO:0004672">
    <property type="term" value="F:protein kinase activity"/>
    <property type="evidence" value="ECO:0007669"/>
    <property type="project" value="InterPro"/>
</dbReference>
<sequence>MSAFSKTDHLGKVAFDSGANRLQNYVFHFLPNSNGRMSTALNVVSESAPCDNLVCFRTQAFVSDESFLQKRKEMNIAECIMMGGCRNYLVLIIAVVLAVALIIGAIAFYLIRRKKNMNAYRLTWNVPKDSLKVIESKQSKGKTTTENLSNKRRTIESYALMGSAKAEFICLKQDKRIRWTKDQQKFLFELKSLNHENLTNFLGICCNEDDRFYILHTLVERASLEDFIFDHEFNMDATFRSAFIKDIIKGLQYLHKSQIGYHGMLSLQTCLIDANWVLKMTKFGISNMMHDFVQSQHLRMMEIVPQQHYVTVAPELLQNIQIGRTYPRGTVAGDIYSFGMMLYAIMYRCGPFEKTNMALREIIEGVAQKGLKPVVENPEDDPLITMMCQCWNSLPDARPKLRTIHQTINAAFASSKGNLVDQMIKMNEKYAQNLERIVAERNSMLVEAQEQTDRLLCEMLPPTIAAQLKAGTPIIPRNYESVTVAFVQIVDFGILMGKCTPDQVIAFLNDVFTRFDEVIGMHDAYKVETTGETYMVASGVPNENEGRHVYEISEIALQIRQKSLAYKVAYAPDWKLRVRIGFHCGPIAAGVIGLRSPRYCLFGDTVNFASRMQSNCQPNQIQMAESTAMILMQSSEYKLTKRGIVHVKGKGDVNTYWLNEHITETESHLHISEFHNSTKSAEIII</sequence>
<dbReference type="Gene3D" id="3.30.70.1230">
    <property type="entry name" value="Nucleotide cyclase"/>
    <property type="match status" value="1"/>
</dbReference>
<dbReference type="SMART" id="SM00044">
    <property type="entry name" value="CYCc"/>
    <property type="match status" value="1"/>
</dbReference>
<dbReference type="OrthoDB" id="60033at2759"/>
<dbReference type="InterPro" id="IPR029787">
    <property type="entry name" value="Nucleotide_cyclase"/>
</dbReference>
<dbReference type="GO" id="GO:0005886">
    <property type="term" value="C:plasma membrane"/>
    <property type="evidence" value="ECO:0007669"/>
    <property type="project" value="UniProtKB-SubCell"/>
</dbReference>
<keyword evidence="5" id="KW-1003">Cell membrane</keyword>
<dbReference type="InterPro" id="IPR000719">
    <property type="entry name" value="Prot_kinase_dom"/>
</dbReference>
<dbReference type="STRING" id="6265.A0A0B2VLD6"/>
<keyword evidence="12" id="KW-0456">Lyase</keyword>
<name>A0A0B2VLD6_TOXCA</name>
<dbReference type="Gene3D" id="1.10.510.10">
    <property type="entry name" value="Transferase(Phosphotransferase) domain 1"/>
    <property type="match status" value="1"/>
</dbReference>
<dbReference type="PANTHER" id="PTHR11920">
    <property type="entry name" value="GUANYLYL CYCLASE"/>
    <property type="match status" value="1"/>
</dbReference>
<protein>
    <recommendedName>
        <fullName evidence="4">guanylate cyclase</fullName>
        <ecNumber evidence="4">4.6.1.2</ecNumber>
    </recommendedName>
</protein>
<evidence type="ECO:0000256" key="3">
    <source>
        <dbReference type="ARBA" id="ARBA00004236"/>
    </source>
</evidence>